<protein>
    <recommendedName>
        <fullName evidence="2">separase</fullName>
        <ecNumber evidence="2">3.4.22.49</ecNumber>
    </recommendedName>
</protein>
<dbReference type="EC" id="3.4.22.49" evidence="2"/>
<comment type="caution">
    <text evidence="7">The sequence shown here is derived from an EMBL/GenBank/DDBJ whole genome shotgun (WGS) entry which is preliminary data.</text>
</comment>
<accession>A0A9Q1C1K9</accession>
<evidence type="ECO:0000256" key="5">
    <source>
        <dbReference type="SAM" id="MobiDB-lite"/>
    </source>
</evidence>
<feature type="region of interest" description="Disordered" evidence="5">
    <location>
        <begin position="1573"/>
        <end position="1600"/>
    </location>
</feature>
<evidence type="ECO:0000256" key="2">
    <source>
        <dbReference type="ARBA" id="ARBA00012489"/>
    </source>
</evidence>
<keyword evidence="8" id="KW-1185">Reference proteome</keyword>
<dbReference type="PANTHER" id="PTHR12792">
    <property type="entry name" value="EXTRA SPINDLE POLES 1-RELATED"/>
    <property type="match status" value="1"/>
</dbReference>
<dbReference type="GO" id="GO:0005737">
    <property type="term" value="C:cytoplasm"/>
    <property type="evidence" value="ECO:0007669"/>
    <property type="project" value="TreeGrafter"/>
</dbReference>
<evidence type="ECO:0000313" key="7">
    <source>
        <dbReference type="EMBL" id="KAJ8036336.1"/>
    </source>
</evidence>
<dbReference type="GO" id="GO:0004197">
    <property type="term" value="F:cysteine-type endopeptidase activity"/>
    <property type="evidence" value="ECO:0007669"/>
    <property type="project" value="InterPro"/>
</dbReference>
<feature type="domain" description="Peptidase C50" evidence="6">
    <location>
        <begin position="2479"/>
        <end position="2574"/>
    </location>
</feature>
<feature type="compositionally biased region" description="Basic residues" evidence="5">
    <location>
        <begin position="1896"/>
        <end position="1908"/>
    </location>
</feature>
<feature type="compositionally biased region" description="Polar residues" evidence="5">
    <location>
        <begin position="1588"/>
        <end position="1597"/>
    </location>
</feature>
<dbReference type="EMBL" id="JAIZAY010000009">
    <property type="protein sequence ID" value="KAJ8036336.1"/>
    <property type="molecule type" value="Genomic_DNA"/>
</dbReference>
<dbReference type="Proteomes" id="UP001152320">
    <property type="component" value="Chromosome 9"/>
</dbReference>
<dbReference type="PROSITE" id="PS51700">
    <property type="entry name" value="SEPARIN"/>
    <property type="match status" value="1"/>
</dbReference>
<feature type="compositionally biased region" description="Basic and acidic residues" evidence="5">
    <location>
        <begin position="2035"/>
        <end position="2054"/>
    </location>
</feature>
<evidence type="ECO:0000256" key="4">
    <source>
        <dbReference type="ARBA" id="ARBA00022829"/>
    </source>
</evidence>
<feature type="region of interest" description="Disordered" evidence="5">
    <location>
        <begin position="2116"/>
        <end position="2140"/>
    </location>
</feature>
<dbReference type="PANTHER" id="PTHR12792:SF0">
    <property type="entry name" value="SEPARIN"/>
    <property type="match status" value="1"/>
</dbReference>
<evidence type="ECO:0000259" key="6">
    <source>
        <dbReference type="PROSITE" id="PS51700"/>
    </source>
</evidence>
<feature type="compositionally biased region" description="Basic and acidic residues" evidence="5">
    <location>
        <begin position="1859"/>
        <end position="1869"/>
    </location>
</feature>
<proteinExistence type="predicted"/>
<dbReference type="OrthoDB" id="10255632at2759"/>
<feature type="region of interest" description="Disordered" evidence="5">
    <location>
        <begin position="1946"/>
        <end position="2075"/>
    </location>
</feature>
<keyword evidence="3" id="KW-0378">Hydrolase</keyword>
<evidence type="ECO:0000256" key="1">
    <source>
        <dbReference type="ARBA" id="ARBA00000451"/>
    </source>
</evidence>
<dbReference type="GO" id="GO:0072686">
    <property type="term" value="C:mitotic spindle"/>
    <property type="evidence" value="ECO:0007669"/>
    <property type="project" value="TreeGrafter"/>
</dbReference>
<name>A0A9Q1C1K9_HOLLE</name>
<feature type="compositionally biased region" description="Basic and acidic residues" evidence="5">
    <location>
        <begin position="1986"/>
        <end position="2010"/>
    </location>
</feature>
<organism evidence="7 8">
    <name type="scientific">Holothuria leucospilota</name>
    <name type="common">Black long sea cucumber</name>
    <name type="synonym">Mertensiothuria leucospilota</name>
    <dbReference type="NCBI Taxonomy" id="206669"/>
    <lineage>
        <taxon>Eukaryota</taxon>
        <taxon>Metazoa</taxon>
        <taxon>Echinodermata</taxon>
        <taxon>Eleutherozoa</taxon>
        <taxon>Echinozoa</taxon>
        <taxon>Holothuroidea</taxon>
        <taxon>Aspidochirotacea</taxon>
        <taxon>Aspidochirotida</taxon>
        <taxon>Holothuriidae</taxon>
        <taxon>Holothuria</taxon>
    </lineage>
</organism>
<evidence type="ECO:0000256" key="3">
    <source>
        <dbReference type="ARBA" id="ARBA00022801"/>
    </source>
</evidence>
<dbReference type="GO" id="GO:0051307">
    <property type="term" value="P:meiotic chromosome separation"/>
    <property type="evidence" value="ECO:0007669"/>
    <property type="project" value="TreeGrafter"/>
</dbReference>
<sequence>MASEKLVAELQGGRIDQKLVKSIQSYLGPVLTTKGSVTAPKEKHYGLLSMKILRACVQLLHDGKIEITNICHLVQLSTQAYHCIQKTKSQQHPVYLALEKLLFHIFSGLLKANFLADALTFAEYLLLELEEIAGDNRDNEFENICKQAYNQIWKSCLNLQKSSVQLNAKCGLVLHARFLALSFLLITNHDFRWIMDAFIRSSVEYEQNVGKNQVKYEPLCNFFQKVLQSVLQNVFIERMKDSLEDVTEMMLCPIVDVIVQYAKCCLLASKQHDAIEATENLSELLHKPKWRTDSDDSLSLLRATLSLLKIIVYSSLPTEEQSSKNGKKKGKKMNTSKCTLLNTFSKDVQVIKKIVEKEDFQLAPMNCLVEVFEIFRKKQEQRLNELSTLQLSEKEFPVHSSLCLYVEILNLMKQFYSNCVEGDKVLRGKSPCQLIQRCLSRSLATLNLMSSIHLHQLKQVSNTVDNQLIADCIWVCKRTDEIISSVSEGSGGALSVDEHMWLGTASFNLGVVLYQKQMYEASETLLLLSNHHLLLWSTEGDSLLVDRTQQINLWSKMELLLDCQRRLNKWSNALDTIAKVLMCAIKENKSGIQVQKWLELWSKVKRDLAKKDENEELRSRNQYIASCSGLEGQTSYLGPVLATKGSVTAPKEKHYGLLSMKILRACVQLLHDGKIEITNICHLVQLSTQAFHCIQKTKSQQHPVYLALEKLLFHIFSGLLKANFFADALTFAEYLLSELEEIARDNRDNEFENICKQAYNQIWKSCLNLQKSSVQLNAKCGLVLHARFLALSFLLITNHDFRWIMDAFIRSSVEYEQNVGKNQVKYEPLCNFFQKVLQSVLQNVFTERMKDSLEEDVTEMMLCPVVDVIVQYAKCCLLASKQHDAIEATENLSELLHKPKWRTDSDDSLSLLRATLSLLKIILYSSLPTEEQSSKNGKKKGKKMNTSKCTLLNTFSKDVQVVKKILEKEDFQLAPMNCLVEVFEIFRKKQEQRLNELSTLQLSEKEFPVHSSLCLYVEILNLMKQFYSNCVEGDKVLRGKSPCQLIQRCLSRSLATLNLMSSIHLHQLKQVSNTVDNQLIADCIWVCKRTDEIISSVSEGSGGALSVDEHMWLGTASFNLGVVLYQKQMYEASETLLLLSNHHLLLWSTEGDSLLVNRTQQINLWSKMELLLDCQRRLNKWSNALDTIAKVLMCAIKENKSGIQFLKIFWLFSRHETLHEEYAVVCDLLDLYQGDEFVAERAVILLKLCHLLRTGRFESDNVPVECVETAIMTIQEVLSNIKPSNSSLVKQLQDSCLQLQALQIAVKVSEILGCTEELLAGLCSLVDVLCTLGGLQEASACLEKAQTLLTSLSSPPDTRNFLKCCLILSQSRLLLYKQEMEAFVRTVSTIFEVIKVMHHNYSWYYVSAQVKLLLALYSSTPVNGDGPKCFDFHGEINIDLSPMEPAQEAMRLFTGVAKGVMGKDFNANVDLSKFNSDVDLKHSGDISCWMVLDKVLKSLLLVGKLYTQQGCVREAKYYFQEGLGLCQLYSLPRWITLFNLHLCESYNLQGLAKPSQLALKTVLDVLQGGTSMDLDNAREGPGGDKQGNHPSHQTPSVDESEDDSFVLHSRKMSFTDLFDEEATSSECFPDLSVPSPSFITHCMDCSCNTCMDVELHKSWLSLYVTAAEMVGTEHKQFGNFLADGHAVWNWCKDKWKRVVKGSVNDAMQYIQVQVSKKADQTEPYLSTLALGYAKLLRMQAISQLHFLQYEDVSSSIEDGLNTLKHSHVRLGEASVAAELLYLKALKSLYLLNKSGCVKQSLNQLMALCWPDSQKCVTNGTEDVTQQLGHLKLSEENGGHKTPISWTDSISEALSRPELCRKQTDSRDQSSESPSLDSLGLFSDIADNEPDKTGTSKPKKTHVKKKSVQAKSKKGSVIFSIEKEMSDVNVCVESSATSDVYSFDVRDTEDVKPKKGRGKGKKLAEKNSTVKANSRARGVKGKNCKVNKYDDSEEGNQREKGMEEMEADLKSTKSKSSKSRGLTSRKPSARRGRPAATEKVRGTDEQFEESFHISDESFSNFSDQDEDEVGVSSPRIHGGRYQCEDIKMTVISEEILPWSGHDHLEYEDVEIPRALSEEEEAVAPRRGRRKPVEKKAQGNKKNVAKVNETEAYGVDHIIGILEEALQLVNTSAPNPIYRQICQLLALCLGEKQPQRAAQYLSQATSVTLRHQKLSSVAKKLRKLKKLEDLDVEEEEKGSKRHSQQEWSHKRESLLASSQLFSFTSEGSTLEDVTHILPEGWTVCQLSIIDVSPVSAATLTDTCFLVITKLERGEAPLLLHIPLVENGPCRKSAEDLMEEFDQILHESKETVKKTDKRVWWASRQSLNEQLKSIINGHATMSRQELLQVLASLLGLSIGSEDLSNAVAFFQKLTEDISPRLKPADRYPSVLILDKHLQHIPWESMPVLRRAPVFRMPSLHFLQSHLKARSDSETVLGAGVNIGNTFFVLNPSKDLINTQKVFQDWFEKEQMWSGVTGRIPSKEEYTAALTNQDLFIYCGHGNGREYFSGDEIQRLTCRAVTLLIGCSSGKLTVSGTLDAAGMAQSYIVADCPCIVANLWDVTDRDIDRFLEHLLKTWLDSDSDSSLLDFLSEARSSCKLQYLIGSSPVMYGLPIHLS</sequence>
<dbReference type="GO" id="GO:0006508">
    <property type="term" value="P:proteolysis"/>
    <property type="evidence" value="ECO:0007669"/>
    <property type="project" value="InterPro"/>
</dbReference>
<gene>
    <name evidence="7" type="ORF">HOLleu_20281</name>
</gene>
<dbReference type="InterPro" id="IPR005314">
    <property type="entry name" value="Peptidase_C50"/>
</dbReference>
<evidence type="ECO:0000313" key="8">
    <source>
        <dbReference type="Proteomes" id="UP001152320"/>
    </source>
</evidence>
<reference evidence="7" key="1">
    <citation type="submission" date="2021-10" db="EMBL/GenBank/DDBJ databases">
        <title>Tropical sea cucumber genome reveals ecological adaptation and Cuvierian tubules defense mechanism.</title>
        <authorList>
            <person name="Chen T."/>
        </authorList>
    </citation>
    <scope>NUCLEOTIDE SEQUENCE</scope>
    <source>
        <strain evidence="7">Nanhai2018</strain>
        <tissue evidence="7">Muscle</tissue>
    </source>
</reference>
<dbReference type="GO" id="GO:0005813">
    <property type="term" value="C:centrosome"/>
    <property type="evidence" value="ECO:0007669"/>
    <property type="project" value="TreeGrafter"/>
</dbReference>
<dbReference type="InterPro" id="IPR030397">
    <property type="entry name" value="SEPARIN_core_dom"/>
</dbReference>
<keyword evidence="4" id="KW-0159">Chromosome partition</keyword>
<dbReference type="GO" id="GO:0005634">
    <property type="term" value="C:nucleus"/>
    <property type="evidence" value="ECO:0007669"/>
    <property type="project" value="InterPro"/>
</dbReference>
<feature type="region of interest" description="Disordered" evidence="5">
    <location>
        <begin position="1859"/>
        <end position="1908"/>
    </location>
</feature>
<dbReference type="Pfam" id="PF03568">
    <property type="entry name" value="Separin_C"/>
    <property type="match status" value="2"/>
</dbReference>
<comment type="catalytic activity">
    <reaction evidence="1">
        <text>All bonds known to be hydrolyzed by this endopeptidase have arginine in P1 and an acidic residue in P4. P6 is often occupied by an acidic residue or by a hydroxy-amino-acid residue, the phosphorylation of which enhances cleavage.</text>
        <dbReference type="EC" id="3.4.22.49"/>
    </reaction>
</comment>